<reference evidence="2 3" key="1">
    <citation type="submission" date="2017-05" db="EMBL/GenBank/DDBJ databases">
        <authorList>
            <person name="Varghese N."/>
            <person name="Submissions S."/>
        </authorList>
    </citation>
    <scope>NUCLEOTIDE SEQUENCE [LARGE SCALE GENOMIC DNA]</scope>
    <source>
        <strain evidence="2 3">DSM 21342</strain>
    </source>
</reference>
<dbReference type="RefSeq" id="WP_185955164.1">
    <property type="nucleotide sequence ID" value="NZ_FXSZ01000001.1"/>
</dbReference>
<evidence type="ECO:0000313" key="3">
    <source>
        <dbReference type="Proteomes" id="UP000315971"/>
    </source>
</evidence>
<name>A0A521B198_9SPHI</name>
<gene>
    <name evidence="2" type="ORF">SAMN06265350_101605</name>
</gene>
<evidence type="ECO:0008006" key="4">
    <source>
        <dbReference type="Google" id="ProtNLM"/>
    </source>
</evidence>
<proteinExistence type="predicted"/>
<sequence length="51" mass="5627">MKKTAIFLLTAFLAASVLESCSSSEHCPAYRSNYPAKAVTSKGKKKDRFKD</sequence>
<keyword evidence="3" id="KW-1185">Reference proteome</keyword>
<organism evidence="2 3">
    <name type="scientific">Solitalea koreensis</name>
    <dbReference type="NCBI Taxonomy" id="543615"/>
    <lineage>
        <taxon>Bacteria</taxon>
        <taxon>Pseudomonadati</taxon>
        <taxon>Bacteroidota</taxon>
        <taxon>Sphingobacteriia</taxon>
        <taxon>Sphingobacteriales</taxon>
        <taxon>Sphingobacteriaceae</taxon>
        <taxon>Solitalea</taxon>
    </lineage>
</organism>
<protein>
    <recommendedName>
        <fullName evidence="4">Lipoprotein</fullName>
    </recommendedName>
</protein>
<keyword evidence="1" id="KW-0732">Signal</keyword>
<evidence type="ECO:0000256" key="1">
    <source>
        <dbReference type="SAM" id="SignalP"/>
    </source>
</evidence>
<dbReference type="EMBL" id="FXSZ01000001">
    <property type="protein sequence ID" value="SMO40847.1"/>
    <property type="molecule type" value="Genomic_DNA"/>
</dbReference>
<feature type="signal peptide" evidence="1">
    <location>
        <begin position="1"/>
        <end position="19"/>
    </location>
</feature>
<feature type="chain" id="PRO_5021975105" description="Lipoprotein" evidence="1">
    <location>
        <begin position="20"/>
        <end position="51"/>
    </location>
</feature>
<dbReference type="Proteomes" id="UP000315971">
    <property type="component" value="Unassembled WGS sequence"/>
</dbReference>
<accession>A0A521B198</accession>
<evidence type="ECO:0000313" key="2">
    <source>
        <dbReference type="EMBL" id="SMO40847.1"/>
    </source>
</evidence>
<dbReference type="AlphaFoldDB" id="A0A521B198"/>